<evidence type="ECO:0000313" key="7">
    <source>
        <dbReference type="Proteomes" id="UP000216947"/>
    </source>
</evidence>
<proteinExistence type="predicted"/>
<gene>
    <name evidence="6" type="ORF">CAL19_11820</name>
</gene>
<keyword evidence="2 4" id="KW-1133">Transmembrane helix</keyword>
<dbReference type="InterPro" id="IPR020846">
    <property type="entry name" value="MFS_dom"/>
</dbReference>
<dbReference type="RefSeq" id="WP_094797159.1">
    <property type="nucleotide sequence ID" value="NZ_NEVK01000006.1"/>
</dbReference>
<accession>A0A261QZ33</accession>
<dbReference type="CDD" id="cd17324">
    <property type="entry name" value="MFS_NepI_like"/>
    <property type="match status" value="1"/>
</dbReference>
<keyword evidence="1 4" id="KW-0812">Transmembrane</keyword>
<dbReference type="Gene3D" id="1.20.1250.20">
    <property type="entry name" value="MFS general substrate transporter like domains"/>
    <property type="match status" value="1"/>
</dbReference>
<dbReference type="InterPro" id="IPR036259">
    <property type="entry name" value="MFS_trans_sf"/>
</dbReference>
<evidence type="ECO:0000259" key="5">
    <source>
        <dbReference type="PROSITE" id="PS50850"/>
    </source>
</evidence>
<evidence type="ECO:0000256" key="1">
    <source>
        <dbReference type="ARBA" id="ARBA00022692"/>
    </source>
</evidence>
<dbReference type="AlphaFoldDB" id="A0A261QZ33"/>
<feature type="transmembrane region" description="Helical" evidence="4">
    <location>
        <begin position="173"/>
        <end position="192"/>
    </location>
</feature>
<feature type="transmembrane region" description="Helical" evidence="4">
    <location>
        <begin position="283"/>
        <end position="300"/>
    </location>
</feature>
<feature type="domain" description="Major facilitator superfamily (MFS) profile" evidence="5">
    <location>
        <begin position="12"/>
        <end position="396"/>
    </location>
</feature>
<protein>
    <submittedName>
        <fullName evidence="6">MFS transporter</fullName>
    </submittedName>
</protein>
<feature type="transmembrane region" description="Helical" evidence="4">
    <location>
        <begin position="252"/>
        <end position="271"/>
    </location>
</feature>
<sequence>MSRPSPHHDSVTPALTTPVTLLMAAATGLVVASNYYAQPLLHTIGQQFALSETAAGSIVTTAQLSYAAGLLLLVPLGDMVERRVLIVLMTALGAVGLLLSACATSISMLLAGTAITGFLSVVAQVLVPFAATLASPSQRGKAVGTIMSGLLLGILLARTFAGMLAELGSWRTVYWVAALLVLAMAGALWRVLPRYRTPNTHNYPGLLASIFHLYASEPLLRARSLIGALIFAAFSMLWTPLTFLLANPPYSYGDATIGLFGLAGAAGAVAANRYGSLSDRGRGNLATRAGLAVLLGSWALLGMAQYSLAALLCGILLLDMAIQGVHVTNQSALYRLRPDARSRLTAGYMTCYFVGGAAGSLASAALYAHTGWPGVVAGGAAVSAAALAYAWRARAARLPENPSPPAQG</sequence>
<feature type="transmembrane region" description="Helical" evidence="4">
    <location>
        <begin position="306"/>
        <end position="325"/>
    </location>
</feature>
<feature type="transmembrane region" description="Helical" evidence="4">
    <location>
        <begin position="84"/>
        <end position="109"/>
    </location>
</feature>
<feature type="transmembrane region" description="Helical" evidence="4">
    <location>
        <begin position="346"/>
        <end position="366"/>
    </location>
</feature>
<feature type="transmembrane region" description="Helical" evidence="4">
    <location>
        <begin position="57"/>
        <end position="77"/>
    </location>
</feature>
<keyword evidence="7" id="KW-1185">Reference proteome</keyword>
<evidence type="ECO:0000256" key="3">
    <source>
        <dbReference type="ARBA" id="ARBA00023136"/>
    </source>
</evidence>
<keyword evidence="3 4" id="KW-0472">Membrane</keyword>
<organism evidence="6 7">
    <name type="scientific">Bordetella genomosp. 7</name>
    <dbReference type="NCBI Taxonomy" id="1416805"/>
    <lineage>
        <taxon>Bacteria</taxon>
        <taxon>Pseudomonadati</taxon>
        <taxon>Pseudomonadota</taxon>
        <taxon>Betaproteobacteria</taxon>
        <taxon>Burkholderiales</taxon>
        <taxon>Alcaligenaceae</taxon>
        <taxon>Bordetella</taxon>
    </lineage>
</organism>
<comment type="caution">
    <text evidence="6">The sequence shown here is derived from an EMBL/GenBank/DDBJ whole genome shotgun (WGS) entry which is preliminary data.</text>
</comment>
<dbReference type="SUPFAM" id="SSF103473">
    <property type="entry name" value="MFS general substrate transporter"/>
    <property type="match status" value="1"/>
</dbReference>
<evidence type="ECO:0000313" key="6">
    <source>
        <dbReference type="EMBL" id="OZI17787.1"/>
    </source>
</evidence>
<evidence type="ECO:0000256" key="2">
    <source>
        <dbReference type="ARBA" id="ARBA00022989"/>
    </source>
</evidence>
<evidence type="ECO:0000256" key="4">
    <source>
        <dbReference type="SAM" id="Phobius"/>
    </source>
</evidence>
<dbReference type="InterPro" id="IPR011701">
    <property type="entry name" value="MFS"/>
</dbReference>
<feature type="transmembrane region" description="Helical" evidence="4">
    <location>
        <begin position="12"/>
        <end position="37"/>
    </location>
</feature>
<reference evidence="7" key="1">
    <citation type="submission" date="2017-05" db="EMBL/GenBank/DDBJ databases">
        <title>Complete and WGS of Bordetella genogroups.</title>
        <authorList>
            <person name="Spilker T."/>
            <person name="Lipuma J."/>
        </authorList>
    </citation>
    <scope>NUCLEOTIDE SEQUENCE [LARGE SCALE GENOMIC DNA]</scope>
    <source>
        <strain evidence="7">AU18089</strain>
    </source>
</reference>
<feature type="transmembrane region" description="Helical" evidence="4">
    <location>
        <begin position="115"/>
        <end position="135"/>
    </location>
</feature>
<dbReference type="Pfam" id="PF07690">
    <property type="entry name" value="MFS_1"/>
    <property type="match status" value="1"/>
</dbReference>
<dbReference type="PROSITE" id="PS50850">
    <property type="entry name" value="MFS"/>
    <property type="match status" value="1"/>
</dbReference>
<feature type="transmembrane region" description="Helical" evidence="4">
    <location>
        <begin position="142"/>
        <end position="161"/>
    </location>
</feature>
<dbReference type="Proteomes" id="UP000216947">
    <property type="component" value="Unassembled WGS sequence"/>
</dbReference>
<dbReference type="PANTHER" id="PTHR42910">
    <property type="entry name" value="TRANSPORTER SCO4007-RELATED"/>
    <property type="match status" value="1"/>
</dbReference>
<feature type="transmembrane region" description="Helical" evidence="4">
    <location>
        <begin position="225"/>
        <end position="246"/>
    </location>
</feature>
<dbReference type="PANTHER" id="PTHR42910:SF1">
    <property type="entry name" value="MAJOR FACILITATOR SUPERFAMILY (MFS) PROFILE DOMAIN-CONTAINING PROTEIN"/>
    <property type="match status" value="1"/>
</dbReference>
<dbReference type="EMBL" id="NEVK01000006">
    <property type="protein sequence ID" value="OZI17787.1"/>
    <property type="molecule type" value="Genomic_DNA"/>
</dbReference>
<feature type="transmembrane region" description="Helical" evidence="4">
    <location>
        <begin position="372"/>
        <end position="391"/>
    </location>
</feature>
<dbReference type="GO" id="GO:0022857">
    <property type="term" value="F:transmembrane transporter activity"/>
    <property type="evidence" value="ECO:0007669"/>
    <property type="project" value="InterPro"/>
</dbReference>
<name>A0A261QZ33_9BORD</name>